<keyword evidence="1" id="KW-0732">Signal</keyword>
<feature type="chain" id="PRO_5012349340" evidence="1">
    <location>
        <begin position="24"/>
        <end position="137"/>
    </location>
</feature>
<organism evidence="2 3">
    <name type="scientific">Porphyra umbilicalis</name>
    <name type="common">Purple laver</name>
    <name type="synonym">Red alga</name>
    <dbReference type="NCBI Taxonomy" id="2786"/>
    <lineage>
        <taxon>Eukaryota</taxon>
        <taxon>Rhodophyta</taxon>
        <taxon>Bangiophyceae</taxon>
        <taxon>Bangiales</taxon>
        <taxon>Bangiaceae</taxon>
        <taxon>Porphyra</taxon>
    </lineage>
</organism>
<evidence type="ECO:0000313" key="2">
    <source>
        <dbReference type="EMBL" id="OSX69014.1"/>
    </source>
</evidence>
<dbReference type="AlphaFoldDB" id="A0A1X6NK83"/>
<protein>
    <submittedName>
        <fullName evidence="2">Uncharacterized protein</fullName>
    </submittedName>
</protein>
<reference evidence="2 3" key="1">
    <citation type="submission" date="2017-03" db="EMBL/GenBank/DDBJ databases">
        <title>WGS assembly of Porphyra umbilicalis.</title>
        <authorList>
            <person name="Brawley S.H."/>
            <person name="Blouin N.A."/>
            <person name="Ficko-Blean E."/>
            <person name="Wheeler G.L."/>
            <person name="Lohr M."/>
            <person name="Goodson H.V."/>
            <person name="Jenkins J.W."/>
            <person name="Blaby-Haas C.E."/>
            <person name="Helliwell K.E."/>
            <person name="Chan C."/>
            <person name="Marriage T."/>
            <person name="Bhattacharya D."/>
            <person name="Klein A.S."/>
            <person name="Badis Y."/>
            <person name="Brodie J."/>
            <person name="Cao Y."/>
            <person name="Collen J."/>
            <person name="Dittami S.M."/>
            <person name="Gachon C.M."/>
            <person name="Green B.R."/>
            <person name="Karpowicz S."/>
            <person name="Kim J.W."/>
            <person name="Kudahl U."/>
            <person name="Lin S."/>
            <person name="Michel G."/>
            <person name="Mittag M."/>
            <person name="Olson B.J."/>
            <person name="Pangilinan J."/>
            <person name="Peng Y."/>
            <person name="Qiu H."/>
            <person name="Shu S."/>
            <person name="Singer J.T."/>
            <person name="Smith A.G."/>
            <person name="Sprecher B.N."/>
            <person name="Wagner V."/>
            <person name="Wang W."/>
            <person name="Wang Z.-Y."/>
            <person name="Yan J."/>
            <person name="Yarish C."/>
            <person name="Zoeuner-Riek S."/>
            <person name="Zhuang Y."/>
            <person name="Zou Y."/>
            <person name="Lindquist E.A."/>
            <person name="Grimwood J."/>
            <person name="Barry K."/>
            <person name="Rokhsar D.S."/>
            <person name="Schmutz J."/>
            <person name="Stiller J.W."/>
            <person name="Grossman A.R."/>
            <person name="Prochnik S.E."/>
        </authorList>
    </citation>
    <scope>NUCLEOTIDE SEQUENCE [LARGE SCALE GENOMIC DNA]</scope>
    <source>
        <strain evidence="2">4086291</strain>
    </source>
</reference>
<sequence length="137" mass="13759">MAPTLRVAVKAATVAALAAIAAAATAPVAGGQALSPIFVGSPADACATVGRVADTCTCSVADVALRPTVMAPVEPSGLWCPVRLRSGLRYFCDEAGLQTCNVVCVGSAFYCAPDSLRDAGSNCRCASTGTRLVVVPQ</sequence>
<feature type="signal peptide" evidence="1">
    <location>
        <begin position="1"/>
        <end position="23"/>
    </location>
</feature>
<keyword evidence="3" id="KW-1185">Reference proteome</keyword>
<evidence type="ECO:0000313" key="3">
    <source>
        <dbReference type="Proteomes" id="UP000218209"/>
    </source>
</evidence>
<proteinExistence type="predicted"/>
<evidence type="ECO:0000256" key="1">
    <source>
        <dbReference type="SAM" id="SignalP"/>
    </source>
</evidence>
<dbReference type="EMBL" id="KV919865">
    <property type="protein sequence ID" value="OSX69014.1"/>
    <property type="molecule type" value="Genomic_DNA"/>
</dbReference>
<dbReference type="Proteomes" id="UP000218209">
    <property type="component" value="Unassembled WGS sequence"/>
</dbReference>
<name>A0A1X6NK83_PORUM</name>
<gene>
    <name evidence="2" type="ORF">BU14_1967s0001</name>
</gene>
<accession>A0A1X6NK83</accession>